<dbReference type="Proteomes" id="UP000693837">
    <property type="component" value="Segment"/>
</dbReference>
<dbReference type="KEGG" id="vg:77931954"/>
<dbReference type="GO" id="GO:0000287">
    <property type="term" value="F:magnesium ion binding"/>
    <property type="evidence" value="ECO:0007669"/>
    <property type="project" value="InterPro"/>
</dbReference>
<proteinExistence type="predicted"/>
<gene>
    <name evidence="1" type="primary">79</name>
    <name evidence="1" type="ORF">SEA_PERSISTENCE_79</name>
</gene>
<dbReference type="RefSeq" id="YP_010656080.1">
    <property type="nucleotide sequence ID" value="NC_070834.1"/>
</dbReference>
<keyword evidence="2" id="KW-1185">Reference proteome</keyword>
<dbReference type="EMBL" id="MW712719">
    <property type="protein sequence ID" value="QWY79707.1"/>
    <property type="molecule type" value="Genomic_DNA"/>
</dbReference>
<dbReference type="GO" id="GO:0006310">
    <property type="term" value="P:DNA recombination"/>
    <property type="evidence" value="ECO:0007669"/>
    <property type="project" value="InterPro"/>
</dbReference>
<protein>
    <submittedName>
        <fullName evidence="1">RusA-like resolvase</fullName>
    </submittedName>
</protein>
<accession>A0A8F3E1J9</accession>
<dbReference type="Pfam" id="PF05866">
    <property type="entry name" value="RusA"/>
    <property type="match status" value="1"/>
</dbReference>
<dbReference type="InterPro" id="IPR008822">
    <property type="entry name" value="Endonuclease_RusA-like"/>
</dbReference>
<dbReference type="GO" id="GO:0006281">
    <property type="term" value="P:DNA repair"/>
    <property type="evidence" value="ECO:0007669"/>
    <property type="project" value="InterPro"/>
</dbReference>
<evidence type="ECO:0000313" key="2">
    <source>
        <dbReference type="Proteomes" id="UP000693837"/>
    </source>
</evidence>
<name>A0A8F3E1J9_9CAUD</name>
<dbReference type="GeneID" id="77931954"/>
<evidence type="ECO:0000313" key="1">
    <source>
        <dbReference type="EMBL" id="QWY79707.1"/>
    </source>
</evidence>
<dbReference type="SUPFAM" id="SSF103084">
    <property type="entry name" value="Holliday junction resolvase RusA"/>
    <property type="match status" value="1"/>
</dbReference>
<organism evidence="1 2">
    <name type="scientific">Arthrobacter phage Persistence</name>
    <dbReference type="NCBI Taxonomy" id="2836007"/>
    <lineage>
        <taxon>Viruses</taxon>
        <taxon>Duplodnaviria</taxon>
        <taxon>Heunggongvirae</taxon>
        <taxon>Uroviricota</taxon>
        <taxon>Caudoviricetes</taxon>
        <taxon>Persistencevirus</taxon>
        <taxon>Persistencevirus persistence</taxon>
    </lineage>
</organism>
<dbReference type="Gene3D" id="3.30.1330.70">
    <property type="entry name" value="Holliday junction resolvase RusA"/>
    <property type="match status" value="1"/>
</dbReference>
<reference evidence="1" key="1">
    <citation type="submission" date="2021-03" db="EMBL/GenBank/DDBJ databases">
        <authorList>
            <person name="Pedlow M.R."/>
            <person name="Nance H.A."/>
            <person name="Bradley A.M."/>
            <person name="Brown C.A."/>
            <person name="Channell S.A."/>
            <person name="Forbes A.M."/>
            <person name="Lovell B."/>
            <person name="Mcdonald B.E."/>
            <person name="Silva M.B."/>
            <person name="White G.J."/>
            <person name="Zack K.M."/>
            <person name="Garlena R.A."/>
            <person name="Russell D.A."/>
            <person name="Jacobs-Sera D."/>
            <person name="Hatfull G.F."/>
        </authorList>
    </citation>
    <scope>NUCLEOTIDE SEQUENCE</scope>
</reference>
<dbReference type="InterPro" id="IPR036614">
    <property type="entry name" value="RusA-like_sf"/>
</dbReference>
<sequence length="133" mass="14081">MTSVHIVVHGTPAAQGSKKHVGGGRMVEMDKKLPSWRAAVEAAARLATGPGWAPLDGPLKVSGHVSLRKPNTTKFPTAPAGVPDLDKLQRAIGDALTKAGTIKDDARIVHWDIRKVWADNVPGANLTITQEPS</sequence>